<reference evidence="6 7" key="1">
    <citation type="submission" date="2020-08" db="EMBL/GenBank/DDBJ databases">
        <title>Genomic Encyclopedia of Type Strains, Phase IV (KMG-IV): sequencing the most valuable type-strain genomes for metagenomic binning, comparative biology and taxonomic classification.</title>
        <authorList>
            <person name="Goeker M."/>
        </authorList>
    </citation>
    <scope>NUCLEOTIDE SEQUENCE [LARGE SCALE GENOMIC DNA]</scope>
    <source>
        <strain evidence="6 7">DSM 23240</strain>
    </source>
</reference>
<dbReference type="InterPro" id="IPR039261">
    <property type="entry name" value="FNR_nucleotide-bd"/>
</dbReference>
<dbReference type="PROSITE" id="PS51384">
    <property type="entry name" value="FAD_FR"/>
    <property type="match status" value="1"/>
</dbReference>
<dbReference type="GO" id="GO:0000166">
    <property type="term" value="F:nucleotide binding"/>
    <property type="evidence" value="ECO:0007669"/>
    <property type="project" value="UniProtKB-KW"/>
</dbReference>
<comment type="catalytic activity">
    <reaction evidence="4">
        <text>2 reduced [2Fe-2S]-[ferredoxin] + NADP(+) + H(+) = 2 oxidized [2Fe-2S]-[ferredoxin] + NADPH</text>
        <dbReference type="Rhea" id="RHEA:20125"/>
        <dbReference type="Rhea" id="RHEA-COMP:10000"/>
        <dbReference type="Rhea" id="RHEA-COMP:10001"/>
        <dbReference type="ChEBI" id="CHEBI:15378"/>
        <dbReference type="ChEBI" id="CHEBI:33737"/>
        <dbReference type="ChEBI" id="CHEBI:33738"/>
        <dbReference type="ChEBI" id="CHEBI:57783"/>
        <dbReference type="ChEBI" id="CHEBI:58349"/>
        <dbReference type="EC" id="1.18.1.2"/>
    </reaction>
</comment>
<dbReference type="SUPFAM" id="SSF52343">
    <property type="entry name" value="Ferredoxin reductase-like, C-terminal NADP-linked domain"/>
    <property type="match status" value="1"/>
</dbReference>
<proteinExistence type="inferred from homology"/>
<dbReference type="InterPro" id="IPR017927">
    <property type="entry name" value="FAD-bd_FR_type"/>
</dbReference>
<dbReference type="Gene3D" id="3.40.50.80">
    <property type="entry name" value="Nucleotide-binding domain of ferredoxin-NADP reductase (FNR) module"/>
    <property type="match status" value="1"/>
</dbReference>
<sequence length="271" mass="30121">MTNDVKSNIISAGNSPKHTTETVTSVHYWTKTLLSFRCTRPPGYQFTPGQFARLGLVTESGEIVSRAYSVTSAPNETELEFFLILVPNGPFSALMCNLRSGDQIFVEKFSYGFMTTDRFVDGEDLWMLATGTGLGPFISILQDPSVWKRFRNLVLVHCVRNTEELAYQPLLQSLPQRPALAEGGAQLVLIPATTRDTDTTGPRHLHARITTILENGALESTAGRPITVDSSRVMICGNPDMITATRNILYQRGMRPCRKAVPGQFVTEDYW</sequence>
<evidence type="ECO:0000256" key="3">
    <source>
        <dbReference type="ARBA" id="ARBA00022741"/>
    </source>
</evidence>
<dbReference type="PANTHER" id="PTHR47878:SF2">
    <property type="entry name" value="OXIDOREDUCTASE FAD_NAD(P)-BINDING DOMAIN PROTEIN"/>
    <property type="match status" value="1"/>
</dbReference>
<feature type="domain" description="FAD-binding FR-type" evidence="5">
    <location>
        <begin position="16"/>
        <end position="117"/>
    </location>
</feature>
<dbReference type="EC" id="1.18.1.2" evidence="2"/>
<organism evidence="6 7">
    <name type="scientific">Glaciimonas immobilis</name>
    <dbReference type="NCBI Taxonomy" id="728004"/>
    <lineage>
        <taxon>Bacteria</taxon>
        <taxon>Pseudomonadati</taxon>
        <taxon>Pseudomonadota</taxon>
        <taxon>Betaproteobacteria</taxon>
        <taxon>Burkholderiales</taxon>
        <taxon>Oxalobacteraceae</taxon>
        <taxon>Glaciimonas</taxon>
    </lineage>
</organism>
<dbReference type="Gene3D" id="2.40.30.10">
    <property type="entry name" value="Translation factors"/>
    <property type="match status" value="1"/>
</dbReference>
<dbReference type="SUPFAM" id="SSF63380">
    <property type="entry name" value="Riboflavin synthase domain-like"/>
    <property type="match status" value="1"/>
</dbReference>
<evidence type="ECO:0000313" key="6">
    <source>
        <dbReference type="EMBL" id="MBB5199027.1"/>
    </source>
</evidence>
<evidence type="ECO:0000256" key="1">
    <source>
        <dbReference type="ARBA" id="ARBA00008312"/>
    </source>
</evidence>
<dbReference type="Proteomes" id="UP000571084">
    <property type="component" value="Unassembled WGS sequence"/>
</dbReference>
<accession>A0A840RL88</accession>
<dbReference type="GO" id="GO:0004324">
    <property type="term" value="F:ferredoxin-NADP+ reductase activity"/>
    <property type="evidence" value="ECO:0007669"/>
    <property type="project" value="UniProtKB-EC"/>
</dbReference>
<comment type="caution">
    <text evidence="6">The sequence shown here is derived from an EMBL/GenBank/DDBJ whole genome shotgun (WGS) entry which is preliminary data.</text>
</comment>
<dbReference type="InterPro" id="IPR017938">
    <property type="entry name" value="Riboflavin_synthase-like_b-brl"/>
</dbReference>
<dbReference type="EMBL" id="JACHHQ010000001">
    <property type="protein sequence ID" value="MBB5199027.1"/>
    <property type="molecule type" value="Genomic_DNA"/>
</dbReference>
<dbReference type="InterPro" id="IPR001709">
    <property type="entry name" value="Flavoprot_Pyr_Nucl_cyt_Rdtase"/>
</dbReference>
<gene>
    <name evidence="6" type="ORF">HNR39_000837</name>
</gene>
<name>A0A840RL88_9BURK</name>
<evidence type="ECO:0000256" key="4">
    <source>
        <dbReference type="ARBA" id="ARBA00047776"/>
    </source>
</evidence>
<evidence type="ECO:0000313" key="7">
    <source>
        <dbReference type="Proteomes" id="UP000571084"/>
    </source>
</evidence>
<dbReference type="RefSeq" id="WP_168053372.1">
    <property type="nucleotide sequence ID" value="NZ_JAAOZT010000002.1"/>
</dbReference>
<protein>
    <recommendedName>
        <fullName evidence="2">ferredoxin--NADP(+) reductase</fullName>
        <ecNumber evidence="2">1.18.1.2</ecNumber>
    </recommendedName>
</protein>
<dbReference type="InterPro" id="IPR051930">
    <property type="entry name" value="FNR_type-1"/>
</dbReference>
<dbReference type="Pfam" id="PF00175">
    <property type="entry name" value="NAD_binding_1"/>
    <property type="match status" value="1"/>
</dbReference>
<dbReference type="InterPro" id="IPR033892">
    <property type="entry name" value="FNR_bac"/>
</dbReference>
<dbReference type="GO" id="GO:0034599">
    <property type="term" value="P:cellular response to oxidative stress"/>
    <property type="evidence" value="ECO:0007669"/>
    <property type="project" value="TreeGrafter"/>
</dbReference>
<keyword evidence="3" id="KW-0547">Nucleotide-binding</keyword>
<dbReference type="CDD" id="cd06195">
    <property type="entry name" value="FNR1"/>
    <property type="match status" value="1"/>
</dbReference>
<evidence type="ECO:0000259" key="5">
    <source>
        <dbReference type="PROSITE" id="PS51384"/>
    </source>
</evidence>
<dbReference type="GO" id="GO:0042167">
    <property type="term" value="P:heme catabolic process"/>
    <property type="evidence" value="ECO:0007669"/>
    <property type="project" value="TreeGrafter"/>
</dbReference>
<comment type="similarity">
    <text evidence="1">Belongs to the ferredoxin--NADP reductase type 1 family.</text>
</comment>
<keyword evidence="6" id="KW-0560">Oxidoreductase</keyword>
<keyword evidence="7" id="KW-1185">Reference proteome</keyword>
<dbReference type="PANTHER" id="PTHR47878">
    <property type="entry name" value="OXIDOREDUCTASE FAD/NAD(P)-BINDING DOMAIN PROTEIN"/>
    <property type="match status" value="1"/>
</dbReference>
<dbReference type="PRINTS" id="PR00371">
    <property type="entry name" value="FPNCR"/>
</dbReference>
<dbReference type="AlphaFoldDB" id="A0A840RL88"/>
<dbReference type="InterPro" id="IPR001433">
    <property type="entry name" value="OxRdtase_FAD/NAD-bd"/>
</dbReference>
<evidence type="ECO:0000256" key="2">
    <source>
        <dbReference type="ARBA" id="ARBA00013223"/>
    </source>
</evidence>